<protein>
    <submittedName>
        <fullName evidence="2">Acid-resistance membrane protein</fullName>
    </submittedName>
</protein>
<dbReference type="InterPro" id="IPR052712">
    <property type="entry name" value="Acid_resist_chaperone_HdeD"/>
</dbReference>
<evidence type="ECO:0000313" key="2">
    <source>
        <dbReference type="EMBL" id="TWU37455.1"/>
    </source>
</evidence>
<dbReference type="PANTHER" id="PTHR34989:SF1">
    <property type="entry name" value="PROTEIN HDED"/>
    <property type="match status" value="1"/>
</dbReference>
<reference evidence="2 3" key="1">
    <citation type="submission" date="2019-02" db="EMBL/GenBank/DDBJ databases">
        <title>Deep-cultivation of Planctomycetes and their phenomic and genomic characterization uncovers novel biology.</title>
        <authorList>
            <person name="Wiegand S."/>
            <person name="Jogler M."/>
            <person name="Boedeker C."/>
            <person name="Pinto D."/>
            <person name="Vollmers J."/>
            <person name="Rivas-Marin E."/>
            <person name="Kohn T."/>
            <person name="Peeters S.H."/>
            <person name="Heuer A."/>
            <person name="Rast P."/>
            <person name="Oberbeckmann S."/>
            <person name="Bunk B."/>
            <person name="Jeske O."/>
            <person name="Meyerdierks A."/>
            <person name="Storesund J.E."/>
            <person name="Kallscheuer N."/>
            <person name="Luecker S."/>
            <person name="Lage O.M."/>
            <person name="Pohl T."/>
            <person name="Merkel B.J."/>
            <person name="Hornburger P."/>
            <person name="Mueller R.-W."/>
            <person name="Bruemmer F."/>
            <person name="Labrenz M."/>
            <person name="Spormann A.M."/>
            <person name="Op Den Camp H."/>
            <person name="Overmann J."/>
            <person name="Amann R."/>
            <person name="Jetten M.S.M."/>
            <person name="Mascher T."/>
            <person name="Medema M.H."/>
            <person name="Devos D.P."/>
            <person name="Kaster A.-K."/>
            <person name="Ovreas L."/>
            <person name="Rohde M."/>
            <person name="Galperin M.Y."/>
            <person name="Jogler C."/>
        </authorList>
    </citation>
    <scope>NUCLEOTIDE SEQUENCE [LARGE SCALE GENOMIC DNA]</scope>
    <source>
        <strain evidence="2 3">Poly41</strain>
    </source>
</reference>
<organism evidence="2 3">
    <name type="scientific">Novipirellula artificiosorum</name>
    <dbReference type="NCBI Taxonomy" id="2528016"/>
    <lineage>
        <taxon>Bacteria</taxon>
        <taxon>Pseudomonadati</taxon>
        <taxon>Planctomycetota</taxon>
        <taxon>Planctomycetia</taxon>
        <taxon>Pirellulales</taxon>
        <taxon>Pirellulaceae</taxon>
        <taxon>Novipirellula</taxon>
    </lineage>
</organism>
<feature type="transmembrane region" description="Helical" evidence="1">
    <location>
        <begin position="38"/>
        <end position="56"/>
    </location>
</feature>
<sequence length="131" mass="13835">MNRSSGAFIWKLLLGVLYLLGGISVLFAPGIAALTLSVVLAISIVVQSLIQVATAFQVRPEQGWSWLLFSGVTGLFLGGLIWAQGPAGAVWLLGVWFGLNLLSDGIGLAMASCVIRAKLKQQDRLEAPEAA</sequence>
<keyword evidence="1" id="KW-0812">Transmembrane</keyword>
<dbReference type="Pfam" id="PF03729">
    <property type="entry name" value="DUF308"/>
    <property type="match status" value="1"/>
</dbReference>
<dbReference type="EMBL" id="SJPV01000005">
    <property type="protein sequence ID" value="TWU37455.1"/>
    <property type="molecule type" value="Genomic_DNA"/>
</dbReference>
<gene>
    <name evidence="2" type="ORF">Poly41_35870</name>
</gene>
<dbReference type="InterPro" id="IPR005325">
    <property type="entry name" value="DUF308_memb"/>
</dbReference>
<proteinExistence type="predicted"/>
<feature type="transmembrane region" description="Helical" evidence="1">
    <location>
        <begin position="63"/>
        <end position="83"/>
    </location>
</feature>
<comment type="caution">
    <text evidence="2">The sequence shown here is derived from an EMBL/GenBank/DDBJ whole genome shotgun (WGS) entry which is preliminary data.</text>
</comment>
<name>A0A5C6DMS0_9BACT</name>
<keyword evidence="3" id="KW-1185">Reference proteome</keyword>
<keyword evidence="1" id="KW-0472">Membrane</keyword>
<dbReference type="Proteomes" id="UP000319143">
    <property type="component" value="Unassembled WGS sequence"/>
</dbReference>
<accession>A0A5C6DMS0</accession>
<dbReference type="GO" id="GO:0005886">
    <property type="term" value="C:plasma membrane"/>
    <property type="evidence" value="ECO:0007669"/>
    <property type="project" value="TreeGrafter"/>
</dbReference>
<evidence type="ECO:0000256" key="1">
    <source>
        <dbReference type="SAM" id="Phobius"/>
    </source>
</evidence>
<feature type="transmembrane region" description="Helical" evidence="1">
    <location>
        <begin position="12"/>
        <end position="32"/>
    </location>
</feature>
<feature type="transmembrane region" description="Helical" evidence="1">
    <location>
        <begin position="89"/>
        <end position="115"/>
    </location>
</feature>
<dbReference type="AlphaFoldDB" id="A0A5C6DMS0"/>
<keyword evidence="1" id="KW-1133">Transmembrane helix</keyword>
<evidence type="ECO:0000313" key="3">
    <source>
        <dbReference type="Proteomes" id="UP000319143"/>
    </source>
</evidence>
<dbReference type="PANTHER" id="PTHR34989">
    <property type="entry name" value="PROTEIN HDED"/>
    <property type="match status" value="1"/>
</dbReference>